<comment type="caution">
    <text evidence="1">The sequence shown here is derived from an EMBL/GenBank/DDBJ whole genome shotgun (WGS) entry which is preliminary data.</text>
</comment>
<organism evidence="1 2">
    <name type="scientific">Gambusia affinis</name>
    <name type="common">Western mosquitofish</name>
    <name type="synonym">Heterandria affinis</name>
    <dbReference type="NCBI Taxonomy" id="33528"/>
    <lineage>
        <taxon>Eukaryota</taxon>
        <taxon>Metazoa</taxon>
        <taxon>Chordata</taxon>
        <taxon>Craniata</taxon>
        <taxon>Vertebrata</taxon>
        <taxon>Euteleostomi</taxon>
        <taxon>Actinopterygii</taxon>
        <taxon>Neopterygii</taxon>
        <taxon>Teleostei</taxon>
        <taxon>Neoteleostei</taxon>
        <taxon>Acanthomorphata</taxon>
        <taxon>Ovalentaria</taxon>
        <taxon>Atherinomorphae</taxon>
        <taxon>Cyprinodontiformes</taxon>
        <taxon>Poeciliidae</taxon>
        <taxon>Poeciliinae</taxon>
        <taxon>Gambusia</taxon>
    </lineage>
</organism>
<dbReference type="EMBL" id="NHOQ01000711">
    <property type="protein sequence ID" value="PWA28977.1"/>
    <property type="molecule type" value="Genomic_DNA"/>
</dbReference>
<reference evidence="1 2" key="1">
    <citation type="journal article" date="2018" name="G3 (Bethesda)">
        <title>A High-Quality Reference Genome for the Invasive Mosquitofish Gambusia affinis Using a Chicago Library.</title>
        <authorList>
            <person name="Hoffberg S.L."/>
            <person name="Troendle N.J."/>
            <person name="Glenn T.C."/>
            <person name="Mahmud O."/>
            <person name="Louha S."/>
            <person name="Chalopin D."/>
            <person name="Bennetzen J.L."/>
            <person name="Mauricio R."/>
        </authorList>
    </citation>
    <scope>NUCLEOTIDE SEQUENCE [LARGE SCALE GENOMIC DNA]</scope>
    <source>
        <strain evidence="1">NE01/NJP1002.9</strain>
        <tissue evidence="1">Muscle</tissue>
    </source>
</reference>
<dbReference type="Proteomes" id="UP000250572">
    <property type="component" value="Unassembled WGS sequence"/>
</dbReference>
<dbReference type="AlphaFoldDB" id="A0A315W017"/>
<protein>
    <submittedName>
        <fullName evidence="1">Uncharacterized protein</fullName>
    </submittedName>
</protein>
<proteinExistence type="predicted"/>
<accession>A0A315W017</accession>
<evidence type="ECO:0000313" key="2">
    <source>
        <dbReference type="Proteomes" id="UP000250572"/>
    </source>
</evidence>
<name>A0A315W017_GAMAF</name>
<keyword evidence="2" id="KW-1185">Reference proteome</keyword>
<sequence length="211" mass="22983">MKTWFSMSVPDLCVVFPEPAFLMASSLRKTKTKIMAAVRRMSALMNASASHCGSQSVGRAPRGAQCHYRGAWEESHFGKSKHGGGSIMLWGCISAGDTGILLTVRFHSTCKEEGRERVSLGHEALPSHVVPFSAACGSSVPEHDDDDDDDESALSWKREQQLCQRQNQNNGRSALFLQDFSSLAAPAAAAVRDWTAARLGDHRHGLEQQLG</sequence>
<gene>
    <name evidence="1" type="ORF">CCH79_00019814</name>
</gene>
<evidence type="ECO:0000313" key="1">
    <source>
        <dbReference type="EMBL" id="PWA28977.1"/>
    </source>
</evidence>